<feature type="domain" description="Alanine racemase C-terminal" evidence="9">
    <location>
        <begin position="222"/>
        <end position="342"/>
    </location>
</feature>
<evidence type="ECO:0000256" key="6">
    <source>
        <dbReference type="ARBA" id="ARBA00023235"/>
    </source>
</evidence>
<dbReference type="InterPro" id="IPR009006">
    <property type="entry name" value="Ala_racemase/Decarboxylase_C"/>
</dbReference>
<evidence type="ECO:0000259" key="9">
    <source>
        <dbReference type="SMART" id="SM01005"/>
    </source>
</evidence>
<dbReference type="InterPro" id="IPR011079">
    <property type="entry name" value="Ala_racemase_C"/>
</dbReference>
<name>M2TLV9_9SPHN</name>
<comment type="similarity">
    <text evidence="3">Belongs to the alanine racemase family.</text>
</comment>
<organism evidence="10 11">
    <name type="scientific">Pacificimonas flava</name>
    <dbReference type="NCBI Taxonomy" id="1234595"/>
    <lineage>
        <taxon>Bacteria</taxon>
        <taxon>Pseudomonadati</taxon>
        <taxon>Pseudomonadota</taxon>
        <taxon>Alphaproteobacteria</taxon>
        <taxon>Sphingomonadales</taxon>
        <taxon>Sphingosinicellaceae</taxon>
        <taxon>Pacificimonas</taxon>
    </lineage>
</organism>
<dbReference type="InterPro" id="IPR020622">
    <property type="entry name" value="Ala_racemase_pyridoxalP-BS"/>
</dbReference>
<dbReference type="SUPFAM" id="SSF51419">
    <property type="entry name" value="PLP-binding barrel"/>
    <property type="match status" value="1"/>
</dbReference>
<dbReference type="GO" id="GO:0030170">
    <property type="term" value="F:pyridoxal phosphate binding"/>
    <property type="evidence" value="ECO:0007669"/>
    <property type="project" value="TreeGrafter"/>
</dbReference>
<dbReference type="Gene3D" id="3.20.20.10">
    <property type="entry name" value="Alanine racemase"/>
    <property type="match status" value="1"/>
</dbReference>
<dbReference type="GO" id="GO:0030632">
    <property type="term" value="P:D-alanine biosynthetic process"/>
    <property type="evidence" value="ECO:0007669"/>
    <property type="project" value="TreeGrafter"/>
</dbReference>
<keyword evidence="11" id="KW-1185">Reference proteome</keyword>
<dbReference type="GO" id="GO:0008784">
    <property type="term" value="F:alanine racemase activity"/>
    <property type="evidence" value="ECO:0007669"/>
    <property type="project" value="UniProtKB-EC"/>
</dbReference>
<evidence type="ECO:0000256" key="4">
    <source>
        <dbReference type="ARBA" id="ARBA00013089"/>
    </source>
</evidence>
<comment type="caution">
    <text evidence="10">The sequence shown here is derived from an EMBL/GenBank/DDBJ whole genome shotgun (WGS) entry which is preliminary data.</text>
</comment>
<keyword evidence="6" id="KW-0413">Isomerase</keyword>
<dbReference type="Pfam" id="PF01168">
    <property type="entry name" value="Ala_racemase_N"/>
    <property type="match status" value="1"/>
</dbReference>
<evidence type="ECO:0000256" key="7">
    <source>
        <dbReference type="PIRSR" id="PIRSR600821-50"/>
    </source>
</evidence>
<dbReference type="EC" id="5.1.1.1" evidence="4"/>
<evidence type="ECO:0000256" key="1">
    <source>
        <dbReference type="ARBA" id="ARBA00000316"/>
    </source>
</evidence>
<dbReference type="CDD" id="cd00430">
    <property type="entry name" value="PLPDE_III_AR"/>
    <property type="match status" value="1"/>
</dbReference>
<dbReference type="SUPFAM" id="SSF50621">
    <property type="entry name" value="Alanine racemase C-terminal domain-like"/>
    <property type="match status" value="1"/>
</dbReference>
<dbReference type="PATRIC" id="fig|1234595.3.peg.1759"/>
<dbReference type="RefSeq" id="WP_008601942.1">
    <property type="nucleotide sequence ID" value="NZ_AMRV01000005.1"/>
</dbReference>
<gene>
    <name evidence="10" type="ORF">C725_1756</name>
</gene>
<evidence type="ECO:0000313" key="10">
    <source>
        <dbReference type="EMBL" id="EMD82716.1"/>
    </source>
</evidence>
<evidence type="ECO:0000256" key="3">
    <source>
        <dbReference type="ARBA" id="ARBA00007880"/>
    </source>
</evidence>
<comment type="catalytic activity">
    <reaction evidence="1">
        <text>L-alanine = D-alanine</text>
        <dbReference type="Rhea" id="RHEA:20249"/>
        <dbReference type="ChEBI" id="CHEBI:57416"/>
        <dbReference type="ChEBI" id="CHEBI:57972"/>
        <dbReference type="EC" id="5.1.1.1"/>
    </reaction>
</comment>
<proteinExistence type="inferred from homology"/>
<dbReference type="PRINTS" id="PR00992">
    <property type="entry name" value="ALARACEMASE"/>
</dbReference>
<dbReference type="InterPro" id="IPR000821">
    <property type="entry name" value="Ala_racemase"/>
</dbReference>
<sequence>MTSPLRLSIDLQALAGNWRWFDARSGAAETGAAVKADGYGLGAAAVIARLAEEGCRDFYMTTYDEIAAAGPLPPGCTAYALHGFRQGDDPRMPVVPVLNSKEQIAHWRQAAPGRACDVMVDTGMNRLGIGWREFTADLLAGLNLRTLHSHLACSDEPDSPMNTEQRTRFAGIVDAVRPARAALSGSGGACLGRAYHFGAIRPGLGLYGGVPHPAAAGQLASVAAPAAEILQVRAVAAGESAGYNARWTATRPTRLATVNIGYADGYLRAFSSCGEMLVQGRRCRVAGRISMDLTIVDIGDADARPGDWATLVYSLADAARISGLSQYELLTGLGHRYQRRYL</sequence>
<dbReference type="PROSITE" id="PS00395">
    <property type="entry name" value="ALANINE_RACEMASE"/>
    <property type="match status" value="1"/>
</dbReference>
<accession>M2TLV9</accession>
<dbReference type="SMART" id="SM01005">
    <property type="entry name" value="Ala_racemase_C"/>
    <property type="match status" value="1"/>
</dbReference>
<dbReference type="OrthoDB" id="9813814at2"/>
<dbReference type="Proteomes" id="UP000011717">
    <property type="component" value="Unassembled WGS sequence"/>
</dbReference>
<feature type="binding site" evidence="8">
    <location>
        <position position="126"/>
    </location>
    <ligand>
        <name>substrate</name>
    </ligand>
</feature>
<dbReference type="GO" id="GO:0005829">
    <property type="term" value="C:cytosol"/>
    <property type="evidence" value="ECO:0007669"/>
    <property type="project" value="TreeGrafter"/>
</dbReference>
<dbReference type="PANTHER" id="PTHR30511">
    <property type="entry name" value="ALANINE RACEMASE"/>
    <property type="match status" value="1"/>
</dbReference>
<dbReference type="Pfam" id="PF00842">
    <property type="entry name" value="Ala_racemase_C"/>
    <property type="match status" value="1"/>
</dbReference>
<keyword evidence="5 7" id="KW-0663">Pyridoxal phosphate</keyword>
<feature type="modified residue" description="N6-(pyridoxal phosphate)lysine" evidence="7">
    <location>
        <position position="35"/>
    </location>
</feature>
<evidence type="ECO:0000313" key="11">
    <source>
        <dbReference type="Proteomes" id="UP000011717"/>
    </source>
</evidence>
<protein>
    <recommendedName>
        <fullName evidence="4">alanine racemase</fullName>
        <ecNumber evidence="4">5.1.1.1</ecNumber>
    </recommendedName>
</protein>
<dbReference type="Gene3D" id="2.40.37.10">
    <property type="entry name" value="Lyase, Ornithine Decarboxylase, Chain A, domain 1"/>
    <property type="match status" value="1"/>
</dbReference>
<evidence type="ECO:0000256" key="8">
    <source>
        <dbReference type="PIRSR" id="PIRSR600821-52"/>
    </source>
</evidence>
<dbReference type="AlphaFoldDB" id="M2TLV9"/>
<comment type="cofactor">
    <cofactor evidence="2 7">
        <name>pyridoxal 5'-phosphate</name>
        <dbReference type="ChEBI" id="CHEBI:597326"/>
    </cofactor>
</comment>
<reference evidence="10 11" key="1">
    <citation type="journal article" date="2013" name="Genome Announc.">
        <title>Draft Genome Sequence of Strain JLT2015T, Belonging to the Family Sphingomonadaceae of the Alphaproteobacteria.</title>
        <authorList>
            <person name="Tang K."/>
            <person name="Liu K."/>
            <person name="Li S."/>
            <person name="Jiao N."/>
        </authorList>
    </citation>
    <scope>NUCLEOTIDE SEQUENCE [LARGE SCALE GENOMIC DNA]</scope>
    <source>
        <strain evidence="10 11">JLT2015</strain>
    </source>
</reference>
<dbReference type="InterPro" id="IPR001608">
    <property type="entry name" value="Ala_racemase_N"/>
</dbReference>
<dbReference type="PANTHER" id="PTHR30511:SF0">
    <property type="entry name" value="ALANINE RACEMASE, CATABOLIC-RELATED"/>
    <property type="match status" value="1"/>
</dbReference>
<dbReference type="InterPro" id="IPR029066">
    <property type="entry name" value="PLP-binding_barrel"/>
</dbReference>
<evidence type="ECO:0000256" key="2">
    <source>
        <dbReference type="ARBA" id="ARBA00001933"/>
    </source>
</evidence>
<feature type="binding site" evidence="8">
    <location>
        <position position="291"/>
    </location>
    <ligand>
        <name>substrate</name>
    </ligand>
</feature>
<evidence type="ECO:0000256" key="5">
    <source>
        <dbReference type="ARBA" id="ARBA00022898"/>
    </source>
</evidence>
<dbReference type="EMBL" id="AMRV01000005">
    <property type="protein sequence ID" value="EMD82716.1"/>
    <property type="molecule type" value="Genomic_DNA"/>
</dbReference>